<evidence type="ECO:0000256" key="1">
    <source>
        <dbReference type="SAM" id="MobiDB-lite"/>
    </source>
</evidence>
<dbReference type="EMBL" id="GL377311">
    <property type="protein sequence ID" value="EFI93200.1"/>
    <property type="molecule type" value="Genomic_DNA"/>
</dbReference>
<organism evidence="3">
    <name type="scientific">Schizophyllum commune (strain H4-8 / FGSC 9210)</name>
    <name type="common">Split gill fungus</name>
    <dbReference type="NCBI Taxonomy" id="578458"/>
    <lineage>
        <taxon>Eukaryota</taxon>
        <taxon>Fungi</taxon>
        <taxon>Dikarya</taxon>
        <taxon>Basidiomycota</taxon>
        <taxon>Agaricomycotina</taxon>
        <taxon>Agaricomycetes</taxon>
        <taxon>Agaricomycetidae</taxon>
        <taxon>Agaricales</taxon>
        <taxon>Schizophyllaceae</taxon>
        <taxon>Schizophyllum</taxon>
    </lineage>
</organism>
<feature type="compositionally biased region" description="Low complexity" evidence="1">
    <location>
        <begin position="202"/>
        <end position="211"/>
    </location>
</feature>
<feature type="compositionally biased region" description="Polar residues" evidence="1">
    <location>
        <begin position="61"/>
        <end position="85"/>
    </location>
</feature>
<dbReference type="OrthoDB" id="10347730at2759"/>
<evidence type="ECO:0000313" key="3">
    <source>
        <dbReference type="Proteomes" id="UP000007431"/>
    </source>
</evidence>
<name>D8QFY1_SCHCM</name>
<evidence type="ECO:0000313" key="2">
    <source>
        <dbReference type="EMBL" id="EFI93200.1"/>
    </source>
</evidence>
<proteinExistence type="predicted"/>
<keyword evidence="3" id="KW-1185">Reference proteome</keyword>
<feature type="region of interest" description="Disordered" evidence="1">
    <location>
        <begin position="578"/>
        <end position="612"/>
    </location>
</feature>
<dbReference type="InParanoid" id="D8QFY1"/>
<dbReference type="VEuPathDB" id="FungiDB:SCHCODRAFT_01175067"/>
<feature type="compositionally biased region" description="Polar residues" evidence="1">
    <location>
        <begin position="140"/>
        <end position="150"/>
    </location>
</feature>
<feature type="compositionally biased region" description="Basic and acidic residues" evidence="1">
    <location>
        <begin position="117"/>
        <end position="127"/>
    </location>
</feature>
<protein>
    <submittedName>
        <fullName evidence="2">Uncharacterized protein</fullName>
    </submittedName>
</protein>
<feature type="compositionally biased region" description="Low complexity" evidence="1">
    <location>
        <begin position="128"/>
        <end position="139"/>
    </location>
</feature>
<reference evidence="2 3" key="1">
    <citation type="journal article" date="2010" name="Nat. Biotechnol.">
        <title>Genome sequence of the model mushroom Schizophyllum commune.</title>
        <authorList>
            <person name="Ohm R.A."/>
            <person name="de Jong J.F."/>
            <person name="Lugones L.G."/>
            <person name="Aerts A."/>
            <person name="Kothe E."/>
            <person name="Stajich J.E."/>
            <person name="de Vries R.P."/>
            <person name="Record E."/>
            <person name="Levasseur A."/>
            <person name="Baker S.E."/>
            <person name="Bartholomew K.A."/>
            <person name="Coutinho P.M."/>
            <person name="Erdmann S."/>
            <person name="Fowler T.J."/>
            <person name="Gathman A.C."/>
            <person name="Lombard V."/>
            <person name="Henrissat B."/>
            <person name="Knabe N."/>
            <person name="Kuees U."/>
            <person name="Lilly W.W."/>
            <person name="Lindquist E."/>
            <person name="Lucas S."/>
            <person name="Magnuson J.K."/>
            <person name="Piumi F."/>
            <person name="Raudaskoski M."/>
            <person name="Salamov A."/>
            <person name="Schmutz J."/>
            <person name="Schwarze F.W.M.R."/>
            <person name="vanKuyk P.A."/>
            <person name="Horton J.S."/>
            <person name="Grigoriev I.V."/>
            <person name="Woesten H.A.B."/>
        </authorList>
    </citation>
    <scope>NUCLEOTIDE SEQUENCE [LARGE SCALE GENOMIC DNA]</scope>
    <source>
        <strain evidence="3">H4-8 / FGSC 9210</strain>
    </source>
</reference>
<gene>
    <name evidence="2" type="ORF">SCHCODRAFT_112775</name>
</gene>
<dbReference type="Proteomes" id="UP000007431">
    <property type="component" value="Unassembled WGS sequence"/>
</dbReference>
<dbReference type="RefSeq" id="XP_003028103.1">
    <property type="nucleotide sequence ID" value="XM_003028057.1"/>
</dbReference>
<dbReference type="GeneID" id="9592172"/>
<feature type="region of interest" description="Disordered" evidence="1">
    <location>
        <begin position="1"/>
        <end position="227"/>
    </location>
</feature>
<dbReference type="HOGENOM" id="CLU_389404_0_0_1"/>
<accession>D8QFY1</accession>
<feature type="compositionally biased region" description="Polar residues" evidence="1">
    <location>
        <begin position="29"/>
        <end position="41"/>
    </location>
</feature>
<feature type="non-terminal residue" evidence="2">
    <location>
        <position position="709"/>
    </location>
</feature>
<feature type="compositionally biased region" description="Polar residues" evidence="1">
    <location>
        <begin position="160"/>
        <end position="174"/>
    </location>
</feature>
<dbReference type="AlphaFoldDB" id="D8QFY1"/>
<dbReference type="eggNOG" id="ENOG502SGPP">
    <property type="taxonomic scope" value="Eukaryota"/>
</dbReference>
<sequence>MASEQAPPGEGSTSERAPTSGLVMRTWFGTDSSTTQPQVQHHNPRSAARAAAVQKKKPQLETAQNTNTYRVIHPSSTIGNTQSQAMAPPPIPSHAPYLPARRMDHREVQVPRVTGKRATDTRDRDAESSTASASTSQQSGQVSLNASTSAGHIGSRPGGSYTQVTHEQPNQQPIATDLRLSQRLRLDPLASSGRLRPASWTSSSSQCSSQSAARLPEIVPTEGFPEDDMDIDGLESISMQGTGTGKYHGGKGTTGQGTTNAKEVNMHAENGFNAGWRRFGPVGRDIADYVSHYPSTPKIDWPSELTTIAPFLPDERFADEVRNKLQRHQNYLENATKKFRSSRERPDLCMHVPYKDARDAMRQIRECMKKGIPLAFDDFPDSVLFASTRSSAADGDPFMDPIRWSQDYNKGNIGACLPTPRTFRDSALREARNSRPVVTATLSDFKEWLKSPCIIRGISDVPCGLRQADDITDRISDNVVQNRQDRFGKGYRGHRIIVHSMMSNDWFDVSTAGFLTFGHIDYSGVARTVHVRGSGMQQIIIFSSRALPIAPSDASREERKELQKQLLTGITELAQAANNSNLETRAEARARKGKAAETGSKDGDVPSTSSIANPDKIDGCILELRPGMKLYQPSGTVFATYTPVPTATAGKRFFTYGDLHRVELFRRVQYSKDGRKRNEHNCGVQLTLMAMAAGLPSRTANKEGKLTHL</sequence>
<dbReference type="KEGG" id="scm:SCHCO_01175067"/>